<keyword evidence="1" id="KW-0472">Membrane</keyword>
<dbReference type="HOGENOM" id="CLU_1840700_0_0_3"/>
<evidence type="ECO:0000313" key="3">
    <source>
        <dbReference type="Proteomes" id="UP000000268"/>
    </source>
</evidence>
<evidence type="ECO:0000256" key="1">
    <source>
        <dbReference type="SAM" id="Phobius"/>
    </source>
</evidence>
<proteinExistence type="predicted"/>
<dbReference type="RefSeq" id="WP_012168009.1">
    <property type="nucleotide sequence ID" value="NC_009930.1"/>
</dbReference>
<feature type="transmembrane region" description="Helical" evidence="1">
    <location>
        <begin position="118"/>
        <end position="137"/>
    </location>
</feature>
<keyword evidence="3" id="KW-1185">Reference proteome</keyword>
<reference evidence="2 3" key="1">
    <citation type="journal article" date="2008" name="Proc. Natl. Acad. Sci. U.S.A.">
        <title>Niche adaptation and genome expansion in the chlorophyll d-producing cyanobacterium Acaryochloris marina.</title>
        <authorList>
            <person name="Swingley W.D."/>
            <person name="Chen M."/>
            <person name="Cheung P.C."/>
            <person name="Conrad A.L."/>
            <person name="Dejesa L.C."/>
            <person name="Hao J."/>
            <person name="Honchak B.M."/>
            <person name="Karbach L.E."/>
            <person name="Kurdoglu A."/>
            <person name="Lahiri S."/>
            <person name="Mastrian S.D."/>
            <person name="Miyashita H."/>
            <person name="Page L."/>
            <person name="Ramakrishna P."/>
            <person name="Satoh S."/>
            <person name="Sattley W.M."/>
            <person name="Shimada Y."/>
            <person name="Taylor H.L."/>
            <person name="Tomo T."/>
            <person name="Tsuchiya T."/>
            <person name="Wang Z.T."/>
            <person name="Raymond J."/>
            <person name="Mimuro M."/>
            <person name="Blankenship R.E."/>
            <person name="Touchman J.W."/>
        </authorList>
    </citation>
    <scope>NUCLEOTIDE SEQUENCE [LARGE SCALE GENOMIC DNA]</scope>
    <source>
        <strain evidence="3">MBIC 11017</strain>
        <plasmid evidence="3">Plasmid pREB5</plasmid>
    </source>
</reference>
<dbReference type="KEGG" id="amr:AM1_E0072"/>
<gene>
    <name evidence="2" type="ordered locus">AM1_E0072</name>
</gene>
<organism evidence="2 3">
    <name type="scientific">Acaryochloris marina (strain MBIC 11017)</name>
    <dbReference type="NCBI Taxonomy" id="329726"/>
    <lineage>
        <taxon>Bacteria</taxon>
        <taxon>Bacillati</taxon>
        <taxon>Cyanobacteriota</taxon>
        <taxon>Cyanophyceae</taxon>
        <taxon>Acaryochloridales</taxon>
        <taxon>Acaryochloridaceae</taxon>
        <taxon>Acaryochloris</taxon>
    </lineage>
</organism>
<feature type="transmembrane region" description="Helical" evidence="1">
    <location>
        <begin position="51"/>
        <end position="72"/>
    </location>
</feature>
<dbReference type="AlphaFoldDB" id="A8ZPA6"/>
<evidence type="ECO:0000313" key="2">
    <source>
        <dbReference type="EMBL" id="ABW32842.1"/>
    </source>
</evidence>
<geneLocation type="plasmid" evidence="2 3">
    <name>pREB5</name>
</geneLocation>
<dbReference type="EMBL" id="CP000842">
    <property type="protein sequence ID" value="ABW32842.1"/>
    <property type="molecule type" value="Genomic_DNA"/>
</dbReference>
<accession>A8ZPA6</accession>
<protein>
    <submittedName>
        <fullName evidence="2">Uncharacterized protein</fullName>
    </submittedName>
</protein>
<name>A8ZPA6_ACAM1</name>
<dbReference type="Proteomes" id="UP000000268">
    <property type="component" value="Plasmid pREB5"/>
</dbReference>
<keyword evidence="2" id="KW-0614">Plasmid</keyword>
<keyword evidence="1" id="KW-0812">Transmembrane</keyword>
<sequence length="139" mass="15969">MTESEYLEKEAEYTRAAVLTLIDKIEELERYALITTGAIWSWAAANNQSSAIHYLLWSPFFINSLFAFRAYVKWRHLKLHMEYLANLESKLDLKISIGIGNTTLKKWGKLAEKTGSSFWIILVLVNFFVSLFAPSLITS</sequence>
<keyword evidence="1" id="KW-1133">Transmembrane helix</keyword>